<dbReference type="AlphaFoldDB" id="A0A1H8VJ59"/>
<dbReference type="RefSeq" id="WP_244524765.1">
    <property type="nucleotide sequence ID" value="NZ_FOEE01000012.1"/>
</dbReference>
<feature type="compositionally biased region" description="Basic and acidic residues" evidence="1">
    <location>
        <begin position="285"/>
        <end position="321"/>
    </location>
</feature>
<dbReference type="STRING" id="673521.SAMN05660991_03593"/>
<evidence type="ECO:0000313" key="2">
    <source>
        <dbReference type="EMBL" id="SEP15411.1"/>
    </source>
</evidence>
<dbReference type="EMBL" id="FOEE01000012">
    <property type="protein sequence ID" value="SEP15411.1"/>
    <property type="molecule type" value="Genomic_DNA"/>
</dbReference>
<feature type="region of interest" description="Disordered" evidence="1">
    <location>
        <begin position="162"/>
        <end position="257"/>
    </location>
</feature>
<evidence type="ECO:0000313" key="3">
    <source>
        <dbReference type="Proteomes" id="UP000198960"/>
    </source>
</evidence>
<name>A0A1H8VJ59_9ACTN</name>
<feature type="compositionally biased region" description="Basic and acidic residues" evidence="1">
    <location>
        <begin position="187"/>
        <end position="231"/>
    </location>
</feature>
<dbReference type="Proteomes" id="UP000198960">
    <property type="component" value="Unassembled WGS sequence"/>
</dbReference>
<feature type="compositionally biased region" description="Basic and acidic residues" evidence="1">
    <location>
        <begin position="241"/>
        <end position="257"/>
    </location>
</feature>
<reference evidence="3" key="1">
    <citation type="submission" date="2016-10" db="EMBL/GenBank/DDBJ databases">
        <authorList>
            <person name="Varghese N."/>
            <person name="Submissions S."/>
        </authorList>
    </citation>
    <scope>NUCLEOTIDE SEQUENCE [LARGE SCALE GENOMIC DNA]</scope>
    <source>
        <strain evidence="3">DSM 45413</strain>
    </source>
</reference>
<gene>
    <name evidence="2" type="ORF">SAMN05660991_03593</name>
</gene>
<protein>
    <submittedName>
        <fullName evidence="2">Uncharacterized protein</fullName>
    </submittedName>
</protein>
<evidence type="ECO:0000256" key="1">
    <source>
        <dbReference type="SAM" id="MobiDB-lite"/>
    </source>
</evidence>
<organism evidence="2 3">
    <name type="scientific">Trujillonella endophytica</name>
    <dbReference type="NCBI Taxonomy" id="673521"/>
    <lineage>
        <taxon>Bacteria</taxon>
        <taxon>Bacillati</taxon>
        <taxon>Actinomycetota</taxon>
        <taxon>Actinomycetes</taxon>
        <taxon>Geodermatophilales</taxon>
        <taxon>Geodermatophilaceae</taxon>
        <taxon>Trujillonella</taxon>
    </lineage>
</organism>
<keyword evidence="3" id="KW-1185">Reference proteome</keyword>
<proteinExistence type="predicted"/>
<accession>A0A1H8VJ59</accession>
<feature type="region of interest" description="Disordered" evidence="1">
    <location>
        <begin position="276"/>
        <end position="321"/>
    </location>
</feature>
<sequence>MGGRLAIVPLDDVADELYAGDPDEFVADRNARAAEARADGDRVLAKEIAALPKPSTAAWVVNVLVRAHRDEIEALVELGGLLREAQESLAGDQLRALNAQRGQLLSALTRQAAARARERGRPVSTAVAGQVEETLRAAMADPGAGEAVLGGRLSSPLSYSGMGGVTGVRPQLRVVREPAPAPPRRSRAGEDRGDGDRRAREEERLREREEAARRAAEEQHRREVAQAREEATAAAELAEETAVRAEEERDRAGELDERHERLRARVEELSVELARAEEEAGEAAAELRRAERHRTTAERQARDAAAARDRALARLRELEEG</sequence>